<evidence type="ECO:0008006" key="3">
    <source>
        <dbReference type="Google" id="ProtNLM"/>
    </source>
</evidence>
<evidence type="ECO:0000313" key="2">
    <source>
        <dbReference type="Proteomes" id="UP000632273"/>
    </source>
</evidence>
<organism evidence="1 2">
    <name type="scientific">Hymenobacter cavernae</name>
    <dbReference type="NCBI Taxonomy" id="2044852"/>
    <lineage>
        <taxon>Bacteria</taxon>
        <taxon>Pseudomonadati</taxon>
        <taxon>Bacteroidota</taxon>
        <taxon>Cytophagia</taxon>
        <taxon>Cytophagales</taxon>
        <taxon>Hymenobacteraceae</taxon>
        <taxon>Hymenobacter</taxon>
    </lineage>
</organism>
<proteinExistence type="predicted"/>
<accession>A0ABQ1TXQ7</accession>
<reference evidence="2" key="1">
    <citation type="journal article" date="2019" name="Int. J. Syst. Evol. Microbiol.">
        <title>The Global Catalogue of Microorganisms (GCM) 10K type strain sequencing project: providing services to taxonomists for standard genome sequencing and annotation.</title>
        <authorList>
            <consortium name="The Broad Institute Genomics Platform"/>
            <consortium name="The Broad Institute Genome Sequencing Center for Infectious Disease"/>
            <person name="Wu L."/>
            <person name="Ma J."/>
        </authorList>
    </citation>
    <scope>NUCLEOTIDE SEQUENCE [LARGE SCALE GENOMIC DNA]</scope>
    <source>
        <strain evidence="2">CGMCC 1.15197</strain>
    </source>
</reference>
<keyword evidence="2" id="KW-1185">Reference proteome</keyword>
<dbReference type="RefSeq" id="WP_188812496.1">
    <property type="nucleotide sequence ID" value="NZ_BMHT01000002.1"/>
</dbReference>
<dbReference type="Proteomes" id="UP000632273">
    <property type="component" value="Unassembled WGS sequence"/>
</dbReference>
<evidence type="ECO:0000313" key="1">
    <source>
        <dbReference type="EMBL" id="GGF04180.1"/>
    </source>
</evidence>
<comment type="caution">
    <text evidence="1">The sequence shown here is derived from an EMBL/GenBank/DDBJ whole genome shotgun (WGS) entry which is preliminary data.</text>
</comment>
<dbReference type="EMBL" id="BMHT01000002">
    <property type="protein sequence ID" value="GGF04180.1"/>
    <property type="molecule type" value="Genomic_DNA"/>
</dbReference>
<protein>
    <recommendedName>
        <fullName evidence="3">Antitoxin VbhA domain-containing protein</fullName>
    </recommendedName>
</protein>
<name>A0ABQ1TXQ7_9BACT</name>
<sequence>MEDAEFPRGQRSRDQRQVYIQAARNMLLAFGPLGQATEGLFARYVAGELTLEGFLGEMSKQSTG</sequence>
<gene>
    <name evidence="1" type="ORF">GCM10011383_14060</name>
</gene>